<proteinExistence type="predicted"/>
<comment type="caution">
    <text evidence="2">The sequence shown here is derived from an EMBL/GenBank/DDBJ whole genome shotgun (WGS) entry which is preliminary data.</text>
</comment>
<feature type="region of interest" description="Disordered" evidence="1">
    <location>
        <begin position="140"/>
        <end position="160"/>
    </location>
</feature>
<gene>
    <name evidence="2" type="ORF">Tci_048409</name>
</gene>
<reference evidence="2" key="1">
    <citation type="journal article" date="2019" name="Sci. Rep.">
        <title>Draft genome of Tanacetum cinerariifolium, the natural source of mosquito coil.</title>
        <authorList>
            <person name="Yamashiro T."/>
            <person name="Shiraishi A."/>
            <person name="Satake H."/>
            <person name="Nakayama K."/>
        </authorList>
    </citation>
    <scope>NUCLEOTIDE SEQUENCE</scope>
</reference>
<feature type="region of interest" description="Disordered" evidence="1">
    <location>
        <begin position="13"/>
        <end position="69"/>
    </location>
</feature>
<name>A0A6L2MR31_TANCI</name>
<protein>
    <submittedName>
        <fullName evidence="2">Uncharacterized protein</fullName>
    </submittedName>
</protein>
<evidence type="ECO:0000313" key="2">
    <source>
        <dbReference type="EMBL" id="GEU76431.1"/>
    </source>
</evidence>
<dbReference type="EMBL" id="BKCJ010007279">
    <property type="protein sequence ID" value="GEU76431.1"/>
    <property type="molecule type" value="Genomic_DNA"/>
</dbReference>
<accession>A0A6L2MR31</accession>
<organism evidence="2">
    <name type="scientific">Tanacetum cinerariifolium</name>
    <name type="common">Dalmatian daisy</name>
    <name type="synonym">Chrysanthemum cinerariifolium</name>
    <dbReference type="NCBI Taxonomy" id="118510"/>
    <lineage>
        <taxon>Eukaryota</taxon>
        <taxon>Viridiplantae</taxon>
        <taxon>Streptophyta</taxon>
        <taxon>Embryophyta</taxon>
        <taxon>Tracheophyta</taxon>
        <taxon>Spermatophyta</taxon>
        <taxon>Magnoliopsida</taxon>
        <taxon>eudicotyledons</taxon>
        <taxon>Gunneridae</taxon>
        <taxon>Pentapetalae</taxon>
        <taxon>asterids</taxon>
        <taxon>campanulids</taxon>
        <taxon>Asterales</taxon>
        <taxon>Asteraceae</taxon>
        <taxon>Asteroideae</taxon>
        <taxon>Anthemideae</taxon>
        <taxon>Anthemidinae</taxon>
        <taxon>Tanacetum</taxon>
    </lineage>
</organism>
<evidence type="ECO:0000256" key="1">
    <source>
        <dbReference type="SAM" id="MobiDB-lite"/>
    </source>
</evidence>
<feature type="compositionally biased region" description="Acidic residues" evidence="1">
    <location>
        <begin position="57"/>
        <end position="69"/>
    </location>
</feature>
<dbReference type="AlphaFoldDB" id="A0A6L2MR31"/>
<sequence length="251" mass="28511">MCYGDQVANVPNKLKKDVVPRKTRSQTIVEETDVDTDSDTTLYSSSSDKSKESANETADDDEPDMDLFDDNLNGDNDDGMYGVFMHNKSIVTPNSTYLSLTVTSFSLDFIQTLLDEIPSNELTDFMSYLVYTDAQTTSVNKKKKRKDVGKPSSRSSRRDRSSVVIVQDDTLAMQPLDQAYILIQKHSKPEWLPKKLGLAKKRTTWFDLFLKSDIDKDENHIFGPSNVSIVKKFKELIQKDELTIVELKTQD</sequence>